<dbReference type="Gene3D" id="3.90.25.10">
    <property type="entry name" value="UDP-galactose 4-epimerase, domain 1"/>
    <property type="match status" value="1"/>
</dbReference>
<evidence type="ECO:0000256" key="3">
    <source>
        <dbReference type="ARBA" id="ARBA00012929"/>
    </source>
</evidence>
<dbReference type="EC" id="1.1.1.133" evidence="3 6"/>
<comment type="similarity">
    <text evidence="2 6">Belongs to the dTDP-4-dehydrorhamnose reductase family.</text>
</comment>
<comment type="catalytic activity">
    <reaction evidence="5 6">
        <text>dTDP-beta-L-rhamnose + NADP(+) = dTDP-4-dehydro-beta-L-rhamnose + NADPH + H(+)</text>
        <dbReference type="Rhea" id="RHEA:21796"/>
        <dbReference type="ChEBI" id="CHEBI:15378"/>
        <dbReference type="ChEBI" id="CHEBI:57510"/>
        <dbReference type="ChEBI" id="CHEBI:57783"/>
        <dbReference type="ChEBI" id="CHEBI:58349"/>
        <dbReference type="ChEBI" id="CHEBI:62830"/>
        <dbReference type="EC" id="1.1.1.133"/>
    </reaction>
</comment>
<evidence type="ECO:0000256" key="5">
    <source>
        <dbReference type="ARBA" id="ARBA00048200"/>
    </source>
</evidence>
<evidence type="ECO:0000256" key="4">
    <source>
        <dbReference type="ARBA" id="ARBA00017099"/>
    </source>
</evidence>
<dbReference type="InterPro" id="IPR029903">
    <property type="entry name" value="RmlD-like-bd"/>
</dbReference>
<comment type="pathway">
    <text evidence="1 6">Carbohydrate biosynthesis; dTDP-L-rhamnose biosynthesis.</text>
</comment>
<reference evidence="8 9" key="1">
    <citation type="submission" date="2020-11" db="EMBL/GenBank/DDBJ databases">
        <title>Taxonomic investigation of Rahnella strains.</title>
        <authorList>
            <person name="Lee S.D."/>
        </authorList>
    </citation>
    <scope>NUCLEOTIDE SEQUENCE [LARGE SCALE GENOMIC DNA]</scope>
    <source>
        <strain evidence="8 9">SAP-17</strain>
    </source>
</reference>
<gene>
    <name evidence="8" type="primary">rfbD</name>
    <name evidence="8" type="ORF">IV433_12705</name>
</gene>
<comment type="function">
    <text evidence="6">Catalyzes the reduction of dTDP-6-deoxy-L-lyxo-4-hexulose to yield dTDP-L-rhamnose.</text>
</comment>
<evidence type="ECO:0000256" key="1">
    <source>
        <dbReference type="ARBA" id="ARBA00004781"/>
    </source>
</evidence>
<evidence type="ECO:0000256" key="2">
    <source>
        <dbReference type="ARBA" id="ARBA00010944"/>
    </source>
</evidence>
<evidence type="ECO:0000256" key="6">
    <source>
        <dbReference type="RuleBase" id="RU364082"/>
    </source>
</evidence>
<dbReference type="Gene3D" id="3.40.50.720">
    <property type="entry name" value="NAD(P)-binding Rossmann-like Domain"/>
    <property type="match status" value="1"/>
</dbReference>
<sequence length="290" mass="32135">MRILITGSQGQVGSLLEKKLRDECELLAVGREKLDISDRNSVIEIVTNFKPDYIINAAAYTAVDKAESEEALAFAINSDGPSFLAEAANRIGAVILHISTDYVFDGNDESIYTENMSVGPQGIYGKSKLAGEKAIAEKTDKYIILRTAWVFGECGHNFVKTMLRIVKERDSIAVVGDQYGGPTYAGDIADTLIKMVESIASGKHSRWGIYHYTGMPYVSWYEFAEAIFSQALEHTLIKKVPSLSSIPSSAYPTPAKRPKNSRLDCTKIKEQFDIEPSDWKLALKEISNYK</sequence>
<dbReference type="SUPFAM" id="SSF51735">
    <property type="entry name" value="NAD(P)-binding Rossmann-fold domains"/>
    <property type="match status" value="1"/>
</dbReference>
<name>A0ABS0E834_9GAMM</name>
<dbReference type="EMBL" id="JADOBI010000005">
    <property type="protein sequence ID" value="MBF7980268.1"/>
    <property type="molecule type" value="Genomic_DNA"/>
</dbReference>
<keyword evidence="6 8" id="KW-0560">Oxidoreductase</keyword>
<dbReference type="RefSeq" id="WP_195814553.1">
    <property type="nucleotide sequence ID" value="NZ_JADOBI010000005.1"/>
</dbReference>
<accession>A0ABS0E834</accession>
<dbReference type="PANTHER" id="PTHR10491:SF4">
    <property type="entry name" value="METHIONINE ADENOSYLTRANSFERASE 2 SUBUNIT BETA"/>
    <property type="match status" value="1"/>
</dbReference>
<comment type="caution">
    <text evidence="8">The sequence shown here is derived from an EMBL/GenBank/DDBJ whole genome shotgun (WGS) entry which is preliminary data.</text>
</comment>
<feature type="domain" description="RmlD-like substrate binding" evidence="7">
    <location>
        <begin position="1"/>
        <end position="286"/>
    </location>
</feature>
<dbReference type="Pfam" id="PF04321">
    <property type="entry name" value="RmlD_sub_bind"/>
    <property type="match status" value="1"/>
</dbReference>
<organism evidence="8 9">
    <name type="scientific">Rahnella laticis</name>
    <dbReference type="NCBI Taxonomy" id="2787622"/>
    <lineage>
        <taxon>Bacteria</taxon>
        <taxon>Pseudomonadati</taxon>
        <taxon>Pseudomonadota</taxon>
        <taxon>Gammaproteobacteria</taxon>
        <taxon>Enterobacterales</taxon>
        <taxon>Yersiniaceae</taxon>
        <taxon>Rahnella</taxon>
    </lineage>
</organism>
<protein>
    <recommendedName>
        <fullName evidence="4 6">dTDP-4-dehydrorhamnose reductase</fullName>
        <ecNumber evidence="3 6">1.1.1.133</ecNumber>
    </recommendedName>
</protein>
<dbReference type="CDD" id="cd05254">
    <property type="entry name" value="dTDP_HR_like_SDR_e"/>
    <property type="match status" value="1"/>
</dbReference>
<dbReference type="Proteomes" id="UP000636811">
    <property type="component" value="Unassembled WGS sequence"/>
</dbReference>
<evidence type="ECO:0000313" key="8">
    <source>
        <dbReference type="EMBL" id="MBF7980268.1"/>
    </source>
</evidence>
<evidence type="ECO:0000259" key="7">
    <source>
        <dbReference type="Pfam" id="PF04321"/>
    </source>
</evidence>
<dbReference type="NCBIfam" id="TIGR01214">
    <property type="entry name" value="rmlD"/>
    <property type="match status" value="1"/>
</dbReference>
<dbReference type="GO" id="GO:0008831">
    <property type="term" value="F:dTDP-4-dehydrorhamnose reductase activity"/>
    <property type="evidence" value="ECO:0007669"/>
    <property type="project" value="UniProtKB-EC"/>
</dbReference>
<keyword evidence="6" id="KW-0521">NADP</keyword>
<evidence type="ECO:0000313" key="9">
    <source>
        <dbReference type="Proteomes" id="UP000636811"/>
    </source>
</evidence>
<keyword evidence="9" id="KW-1185">Reference proteome</keyword>
<dbReference type="InterPro" id="IPR005913">
    <property type="entry name" value="dTDP_dehydrorham_reduct"/>
</dbReference>
<proteinExistence type="inferred from homology"/>
<comment type="cofactor">
    <cofactor evidence="6">
        <name>Mg(2+)</name>
        <dbReference type="ChEBI" id="CHEBI:18420"/>
    </cofactor>
    <text evidence="6">Binds 1 Mg(2+) ion per monomer.</text>
</comment>
<dbReference type="InterPro" id="IPR036291">
    <property type="entry name" value="NAD(P)-bd_dom_sf"/>
</dbReference>
<dbReference type="PANTHER" id="PTHR10491">
    <property type="entry name" value="DTDP-4-DEHYDRORHAMNOSE REDUCTASE"/>
    <property type="match status" value="1"/>
</dbReference>